<keyword evidence="3 6" id="KW-1133">Transmembrane helix</keyword>
<comment type="subcellular location">
    <subcellularLocation>
        <location evidence="1">Membrane</location>
        <topology evidence="1">Multi-pass membrane protein</topology>
    </subcellularLocation>
</comment>
<feature type="domain" description="Rhodopsin" evidence="7">
    <location>
        <begin position="27"/>
        <end position="264"/>
    </location>
</feature>
<feature type="transmembrane region" description="Helical" evidence="6">
    <location>
        <begin position="86"/>
        <end position="110"/>
    </location>
</feature>
<feature type="transmembrane region" description="Helical" evidence="6">
    <location>
        <begin position="42"/>
        <end position="66"/>
    </location>
</feature>
<accession>A0AAN6ZUM6</accession>
<keyword evidence="9" id="KW-1185">Reference proteome</keyword>
<dbReference type="EMBL" id="MU857044">
    <property type="protein sequence ID" value="KAK4150893.1"/>
    <property type="molecule type" value="Genomic_DNA"/>
</dbReference>
<feature type="transmembrane region" description="Helical" evidence="6">
    <location>
        <begin position="171"/>
        <end position="189"/>
    </location>
</feature>
<comment type="caution">
    <text evidence="8">The sequence shown here is derived from an EMBL/GenBank/DDBJ whole genome shotgun (WGS) entry which is preliminary data.</text>
</comment>
<dbReference type="Proteomes" id="UP001302745">
    <property type="component" value="Unassembled WGS sequence"/>
</dbReference>
<evidence type="ECO:0000313" key="8">
    <source>
        <dbReference type="EMBL" id="KAK4150893.1"/>
    </source>
</evidence>
<evidence type="ECO:0000256" key="5">
    <source>
        <dbReference type="ARBA" id="ARBA00038359"/>
    </source>
</evidence>
<gene>
    <name evidence="8" type="ORF">C8A00DRAFT_45787</name>
</gene>
<keyword evidence="2 6" id="KW-0812">Transmembrane</keyword>
<evidence type="ECO:0000256" key="4">
    <source>
        <dbReference type="ARBA" id="ARBA00023136"/>
    </source>
</evidence>
<reference evidence="8" key="2">
    <citation type="submission" date="2023-05" db="EMBL/GenBank/DDBJ databases">
        <authorList>
            <consortium name="Lawrence Berkeley National Laboratory"/>
            <person name="Steindorff A."/>
            <person name="Hensen N."/>
            <person name="Bonometti L."/>
            <person name="Westerberg I."/>
            <person name="Brannstrom I.O."/>
            <person name="Guillou S."/>
            <person name="Cros-Aarteil S."/>
            <person name="Calhoun S."/>
            <person name="Haridas S."/>
            <person name="Kuo A."/>
            <person name="Mondo S."/>
            <person name="Pangilinan J."/>
            <person name="Riley R."/>
            <person name="Labutti K."/>
            <person name="Andreopoulos B."/>
            <person name="Lipzen A."/>
            <person name="Chen C."/>
            <person name="Yanf M."/>
            <person name="Daum C."/>
            <person name="Ng V."/>
            <person name="Clum A."/>
            <person name="Ohm R."/>
            <person name="Martin F."/>
            <person name="Silar P."/>
            <person name="Natvig D."/>
            <person name="Lalanne C."/>
            <person name="Gautier V."/>
            <person name="Ament-Velasquez S.L."/>
            <person name="Kruys A."/>
            <person name="Hutchinson M.I."/>
            <person name="Powell A.J."/>
            <person name="Barry K."/>
            <person name="Miller A.N."/>
            <person name="Grigoriev I.V."/>
            <person name="Debuchy R."/>
            <person name="Gladieux P."/>
            <person name="Thoren M.H."/>
            <person name="Johannesson H."/>
        </authorList>
    </citation>
    <scope>NUCLEOTIDE SEQUENCE</scope>
    <source>
        <strain evidence="8">CBS 538.74</strain>
    </source>
</reference>
<feature type="transmembrane region" description="Helical" evidence="6">
    <location>
        <begin position="201"/>
        <end position="222"/>
    </location>
</feature>
<dbReference type="AlphaFoldDB" id="A0AAN6ZUM6"/>
<organism evidence="8 9">
    <name type="scientific">Chaetomidium leptoderma</name>
    <dbReference type="NCBI Taxonomy" id="669021"/>
    <lineage>
        <taxon>Eukaryota</taxon>
        <taxon>Fungi</taxon>
        <taxon>Dikarya</taxon>
        <taxon>Ascomycota</taxon>
        <taxon>Pezizomycotina</taxon>
        <taxon>Sordariomycetes</taxon>
        <taxon>Sordariomycetidae</taxon>
        <taxon>Sordariales</taxon>
        <taxon>Chaetomiaceae</taxon>
        <taxon>Chaetomidium</taxon>
    </lineage>
</organism>
<proteinExistence type="inferred from homology"/>
<feature type="transmembrane region" description="Helical" evidence="6">
    <location>
        <begin position="122"/>
        <end position="151"/>
    </location>
</feature>
<sequence>MAWTERGALAFACAVVMVVLSAVAVALRLVSRGRILRILGPTDWFMVLTLFFSTLTTIGVGVHVTYGLGRHITDFSPDELATFFKVVYISVIVNGISLVLTKASVLLLFLDIIVITWIRKATYVVTALVACYGVWLTASNIFFCIPVQSFWDSSIPEKRCIPSALKGYLDAGVNLALDVVIFCLPLPIVGSLRLPRRQKLWLSLVFALGSFVCVASIVRFRFLDYQLILRDPTWGGVDIICWSTVEINVSIIIACIPTLRPLVAKLYPRLLDSPPSSETGSGGSN</sequence>
<dbReference type="InterPro" id="IPR052337">
    <property type="entry name" value="SAT4-like"/>
</dbReference>
<dbReference type="InterPro" id="IPR049326">
    <property type="entry name" value="Rhodopsin_dom_fungi"/>
</dbReference>
<dbReference type="PANTHER" id="PTHR33048">
    <property type="entry name" value="PTH11-LIKE INTEGRAL MEMBRANE PROTEIN (AFU_ORTHOLOGUE AFUA_5G11245)"/>
    <property type="match status" value="1"/>
</dbReference>
<evidence type="ECO:0000256" key="2">
    <source>
        <dbReference type="ARBA" id="ARBA00022692"/>
    </source>
</evidence>
<evidence type="ECO:0000256" key="6">
    <source>
        <dbReference type="SAM" id="Phobius"/>
    </source>
</evidence>
<comment type="similarity">
    <text evidence="5">Belongs to the SAT4 family.</text>
</comment>
<dbReference type="GO" id="GO:0016020">
    <property type="term" value="C:membrane"/>
    <property type="evidence" value="ECO:0007669"/>
    <property type="project" value="UniProtKB-SubCell"/>
</dbReference>
<evidence type="ECO:0000256" key="3">
    <source>
        <dbReference type="ARBA" id="ARBA00022989"/>
    </source>
</evidence>
<protein>
    <recommendedName>
        <fullName evidence="7">Rhodopsin domain-containing protein</fullName>
    </recommendedName>
</protein>
<evidence type="ECO:0000313" key="9">
    <source>
        <dbReference type="Proteomes" id="UP001302745"/>
    </source>
</evidence>
<keyword evidence="4 6" id="KW-0472">Membrane</keyword>
<name>A0AAN6ZUM6_9PEZI</name>
<reference evidence="8" key="1">
    <citation type="journal article" date="2023" name="Mol. Phylogenet. Evol.">
        <title>Genome-scale phylogeny and comparative genomics of the fungal order Sordariales.</title>
        <authorList>
            <person name="Hensen N."/>
            <person name="Bonometti L."/>
            <person name="Westerberg I."/>
            <person name="Brannstrom I.O."/>
            <person name="Guillou S."/>
            <person name="Cros-Aarteil S."/>
            <person name="Calhoun S."/>
            <person name="Haridas S."/>
            <person name="Kuo A."/>
            <person name="Mondo S."/>
            <person name="Pangilinan J."/>
            <person name="Riley R."/>
            <person name="LaButti K."/>
            <person name="Andreopoulos B."/>
            <person name="Lipzen A."/>
            <person name="Chen C."/>
            <person name="Yan M."/>
            <person name="Daum C."/>
            <person name="Ng V."/>
            <person name="Clum A."/>
            <person name="Steindorff A."/>
            <person name="Ohm R.A."/>
            <person name="Martin F."/>
            <person name="Silar P."/>
            <person name="Natvig D.O."/>
            <person name="Lalanne C."/>
            <person name="Gautier V."/>
            <person name="Ament-Velasquez S.L."/>
            <person name="Kruys A."/>
            <person name="Hutchinson M.I."/>
            <person name="Powell A.J."/>
            <person name="Barry K."/>
            <person name="Miller A.N."/>
            <person name="Grigoriev I.V."/>
            <person name="Debuchy R."/>
            <person name="Gladieux P."/>
            <person name="Hiltunen Thoren M."/>
            <person name="Johannesson H."/>
        </authorList>
    </citation>
    <scope>NUCLEOTIDE SEQUENCE</scope>
    <source>
        <strain evidence="8">CBS 538.74</strain>
    </source>
</reference>
<dbReference type="PANTHER" id="PTHR33048:SF47">
    <property type="entry name" value="INTEGRAL MEMBRANE PROTEIN-RELATED"/>
    <property type="match status" value="1"/>
</dbReference>
<evidence type="ECO:0000256" key="1">
    <source>
        <dbReference type="ARBA" id="ARBA00004141"/>
    </source>
</evidence>
<feature type="transmembrane region" description="Helical" evidence="6">
    <location>
        <begin position="6"/>
        <end position="30"/>
    </location>
</feature>
<evidence type="ECO:0000259" key="7">
    <source>
        <dbReference type="Pfam" id="PF20684"/>
    </source>
</evidence>
<dbReference type="Pfam" id="PF20684">
    <property type="entry name" value="Fung_rhodopsin"/>
    <property type="match status" value="1"/>
</dbReference>